<dbReference type="AlphaFoldDB" id="A0A5Q4ZD09"/>
<proteinExistence type="predicted"/>
<keyword evidence="1" id="KW-0812">Transmembrane</keyword>
<feature type="transmembrane region" description="Helical" evidence="1">
    <location>
        <begin position="106"/>
        <end position="129"/>
    </location>
</feature>
<sequence length="203" mass="22838">MNKRLIISISIYTALIVVSAIEGWRSTYLIDMLPMGMPENVEAFIRFWLSCTGTEYLDNPDDMAVLALLLHWLIVTLIFALALLGFKRWLSRYLSARTTGEPSPRLPVLVTLVMSLLAFVVSCDLGWYLSLLFARYTVDIPMPVKAVIGSYRSVTDQGSGSGPDDDMTYFAIELYWVITTLFVATLIFLTCVVVCRSLRKKTS</sequence>
<dbReference type="RefSeq" id="WP_007177444.1">
    <property type="nucleotide sequence ID" value="NZ_LR699554.1"/>
</dbReference>
<feature type="transmembrane region" description="Helical" evidence="1">
    <location>
        <begin position="63"/>
        <end position="86"/>
    </location>
</feature>
<organism evidence="2 3">
    <name type="scientific">Paraburkholderia dioscoreae</name>
    <dbReference type="NCBI Taxonomy" id="2604047"/>
    <lineage>
        <taxon>Bacteria</taxon>
        <taxon>Pseudomonadati</taxon>
        <taxon>Pseudomonadota</taxon>
        <taxon>Betaproteobacteria</taxon>
        <taxon>Burkholderiales</taxon>
        <taxon>Burkholderiaceae</taxon>
        <taxon>Paraburkholderia</taxon>
    </lineage>
</organism>
<feature type="transmembrane region" description="Helical" evidence="1">
    <location>
        <begin position="174"/>
        <end position="195"/>
    </location>
</feature>
<keyword evidence="1" id="KW-1133">Transmembrane helix</keyword>
<dbReference type="EMBL" id="LR699554">
    <property type="protein sequence ID" value="VVD33149.1"/>
    <property type="molecule type" value="Genomic_DNA"/>
</dbReference>
<keyword evidence="3" id="KW-1185">Reference proteome</keyword>
<accession>A0A5Q4ZD09</accession>
<gene>
    <name evidence="2" type="ORF">PDMSB3_1865</name>
</gene>
<evidence type="ECO:0000256" key="1">
    <source>
        <dbReference type="SAM" id="Phobius"/>
    </source>
</evidence>
<evidence type="ECO:0000313" key="2">
    <source>
        <dbReference type="EMBL" id="VVD33149.1"/>
    </source>
</evidence>
<keyword evidence="1" id="KW-0472">Membrane</keyword>
<name>A0A5Q4ZD09_9BURK</name>
<dbReference type="KEGG" id="pdio:PDMSB3_1865.1"/>
<evidence type="ECO:0008006" key="4">
    <source>
        <dbReference type="Google" id="ProtNLM"/>
    </source>
</evidence>
<evidence type="ECO:0000313" key="3">
    <source>
        <dbReference type="Proteomes" id="UP000325811"/>
    </source>
</evidence>
<protein>
    <recommendedName>
        <fullName evidence="4">Transmembrane protein</fullName>
    </recommendedName>
</protein>
<reference evidence="2 3" key="1">
    <citation type="submission" date="2019-08" db="EMBL/GenBank/DDBJ databases">
        <authorList>
            <person name="Herpell B J."/>
        </authorList>
    </citation>
    <scope>NUCLEOTIDE SEQUENCE [LARGE SCALE GENOMIC DNA]</scope>
    <source>
        <strain evidence="3">Msb3</strain>
    </source>
</reference>
<dbReference type="Proteomes" id="UP000325811">
    <property type="component" value="Chromosome II"/>
</dbReference>